<accession>A0A9P6NNS8</accession>
<name>A0A9P6NNS8_9BASI</name>
<sequence>MSKHFSELVIPSGDDSGDGGLLVLTGSLADDPWRLVTCDDVVSSETSDGESVAVRAHIPKATSMTHISSGMSRQGNRHGRKLARNRDIPVTPLSTTLFLSSAVSLGGPDPNDEGLCSVANVMTLYETLSVRRVTSRLVTLRCGHPSLQQTPLYTHGLGP</sequence>
<evidence type="ECO:0000313" key="2">
    <source>
        <dbReference type="Proteomes" id="UP000886653"/>
    </source>
</evidence>
<reference evidence="1" key="1">
    <citation type="submission" date="2013-11" db="EMBL/GenBank/DDBJ databases">
        <title>Genome sequence of the fusiform rust pathogen reveals effectors for host alternation and coevolution with pine.</title>
        <authorList>
            <consortium name="DOE Joint Genome Institute"/>
            <person name="Smith K."/>
            <person name="Pendleton A."/>
            <person name="Kubisiak T."/>
            <person name="Anderson C."/>
            <person name="Salamov A."/>
            <person name="Aerts A."/>
            <person name="Riley R."/>
            <person name="Clum A."/>
            <person name="Lindquist E."/>
            <person name="Ence D."/>
            <person name="Campbell M."/>
            <person name="Kronenberg Z."/>
            <person name="Feau N."/>
            <person name="Dhillon B."/>
            <person name="Hamelin R."/>
            <person name="Burleigh J."/>
            <person name="Smith J."/>
            <person name="Yandell M."/>
            <person name="Nelson C."/>
            <person name="Grigoriev I."/>
            <person name="Davis J."/>
        </authorList>
    </citation>
    <scope>NUCLEOTIDE SEQUENCE</scope>
    <source>
        <strain evidence="1">G11</strain>
    </source>
</reference>
<evidence type="ECO:0000313" key="1">
    <source>
        <dbReference type="EMBL" id="KAG0150551.1"/>
    </source>
</evidence>
<proteinExistence type="predicted"/>
<dbReference type="EMBL" id="MU167218">
    <property type="protein sequence ID" value="KAG0150551.1"/>
    <property type="molecule type" value="Genomic_DNA"/>
</dbReference>
<dbReference type="AlphaFoldDB" id="A0A9P6NNS8"/>
<keyword evidence="2" id="KW-1185">Reference proteome</keyword>
<organism evidence="1 2">
    <name type="scientific">Cronartium quercuum f. sp. fusiforme G11</name>
    <dbReference type="NCBI Taxonomy" id="708437"/>
    <lineage>
        <taxon>Eukaryota</taxon>
        <taxon>Fungi</taxon>
        <taxon>Dikarya</taxon>
        <taxon>Basidiomycota</taxon>
        <taxon>Pucciniomycotina</taxon>
        <taxon>Pucciniomycetes</taxon>
        <taxon>Pucciniales</taxon>
        <taxon>Coleosporiaceae</taxon>
        <taxon>Cronartium</taxon>
    </lineage>
</organism>
<gene>
    <name evidence="1" type="ORF">CROQUDRAFT_87727</name>
</gene>
<dbReference type="Proteomes" id="UP000886653">
    <property type="component" value="Unassembled WGS sequence"/>
</dbReference>
<comment type="caution">
    <text evidence="1">The sequence shown here is derived from an EMBL/GenBank/DDBJ whole genome shotgun (WGS) entry which is preliminary data.</text>
</comment>
<protein>
    <submittedName>
        <fullName evidence="1">Uncharacterized protein</fullName>
    </submittedName>
</protein>